<sequence length="42" mass="4704">MKFPNVNVFTFFETISYSYSNTSVIMSAIGCKTCIVSPISKF</sequence>
<organism evidence="1">
    <name type="scientific">Siphoviridae sp. ct5wd11</name>
    <dbReference type="NCBI Taxonomy" id="2827781"/>
    <lineage>
        <taxon>Viruses</taxon>
        <taxon>Duplodnaviria</taxon>
        <taxon>Heunggongvirae</taxon>
        <taxon>Uroviricota</taxon>
        <taxon>Caudoviricetes</taxon>
    </lineage>
</organism>
<evidence type="ECO:0000313" key="1">
    <source>
        <dbReference type="EMBL" id="DAF53486.1"/>
    </source>
</evidence>
<dbReference type="EMBL" id="BK032654">
    <property type="protein sequence ID" value="DAF53486.1"/>
    <property type="molecule type" value="Genomic_DNA"/>
</dbReference>
<accession>A0A8S5SRA6</accession>
<protein>
    <submittedName>
        <fullName evidence="1">Uncharacterized protein</fullName>
    </submittedName>
</protein>
<dbReference type="PROSITE" id="PS51257">
    <property type="entry name" value="PROKAR_LIPOPROTEIN"/>
    <property type="match status" value="1"/>
</dbReference>
<reference evidence="1" key="1">
    <citation type="journal article" date="2021" name="Proc. Natl. Acad. Sci. U.S.A.">
        <title>A Catalog of Tens of Thousands of Viruses from Human Metagenomes Reveals Hidden Associations with Chronic Diseases.</title>
        <authorList>
            <person name="Tisza M.J."/>
            <person name="Buck C.B."/>
        </authorList>
    </citation>
    <scope>NUCLEOTIDE SEQUENCE</scope>
    <source>
        <strain evidence="1">Ct5wd11</strain>
    </source>
</reference>
<name>A0A8S5SRA6_9CAUD</name>
<proteinExistence type="predicted"/>